<name>A0ABP9UVE9_9BACT</name>
<dbReference type="EMBL" id="BAABRL010000002">
    <property type="protein sequence ID" value="GAA5494444.1"/>
    <property type="molecule type" value="Genomic_DNA"/>
</dbReference>
<evidence type="ECO:0000313" key="3">
    <source>
        <dbReference type="Proteomes" id="UP001424741"/>
    </source>
</evidence>
<reference evidence="2 3" key="1">
    <citation type="submission" date="2024-02" db="EMBL/GenBank/DDBJ databases">
        <title>Rubritalea halochordaticola NBRC 107102.</title>
        <authorList>
            <person name="Ichikawa N."/>
            <person name="Katano-Makiyama Y."/>
            <person name="Hidaka K."/>
        </authorList>
    </citation>
    <scope>NUCLEOTIDE SEQUENCE [LARGE SCALE GENOMIC DNA]</scope>
    <source>
        <strain evidence="2 3">NBRC 107102</strain>
    </source>
</reference>
<evidence type="ECO:0000256" key="1">
    <source>
        <dbReference type="SAM" id="Phobius"/>
    </source>
</evidence>
<protein>
    <submittedName>
        <fullName evidence="2">Uncharacterized protein</fullName>
    </submittedName>
</protein>
<proteinExistence type="predicted"/>
<sequence>MSIKHFYKSLWFWVILMHLILIAAWVFIIMLSKSV</sequence>
<feature type="transmembrane region" description="Helical" evidence="1">
    <location>
        <begin position="12"/>
        <end position="31"/>
    </location>
</feature>
<evidence type="ECO:0000313" key="2">
    <source>
        <dbReference type="EMBL" id="GAA5494444.1"/>
    </source>
</evidence>
<keyword evidence="3" id="KW-1185">Reference proteome</keyword>
<comment type="caution">
    <text evidence="2">The sequence shown here is derived from an EMBL/GenBank/DDBJ whole genome shotgun (WGS) entry which is preliminary data.</text>
</comment>
<gene>
    <name evidence="2" type="ORF">Rhal01_00605</name>
</gene>
<accession>A0ABP9UVE9</accession>
<keyword evidence="1" id="KW-1133">Transmembrane helix</keyword>
<keyword evidence="1" id="KW-0472">Membrane</keyword>
<organism evidence="2 3">
    <name type="scientific">Rubritalea halochordaticola</name>
    <dbReference type="NCBI Taxonomy" id="714537"/>
    <lineage>
        <taxon>Bacteria</taxon>
        <taxon>Pseudomonadati</taxon>
        <taxon>Verrucomicrobiota</taxon>
        <taxon>Verrucomicrobiia</taxon>
        <taxon>Verrucomicrobiales</taxon>
        <taxon>Rubritaleaceae</taxon>
        <taxon>Rubritalea</taxon>
    </lineage>
</organism>
<keyword evidence="1" id="KW-0812">Transmembrane</keyword>
<dbReference type="Proteomes" id="UP001424741">
    <property type="component" value="Unassembled WGS sequence"/>
</dbReference>